<organism evidence="7">
    <name type="scientific">uncultured Rubrobacteraceae bacterium</name>
    <dbReference type="NCBI Taxonomy" id="349277"/>
    <lineage>
        <taxon>Bacteria</taxon>
        <taxon>Bacillati</taxon>
        <taxon>Actinomycetota</taxon>
        <taxon>Rubrobacteria</taxon>
        <taxon>Rubrobacterales</taxon>
        <taxon>Rubrobacteraceae</taxon>
        <taxon>environmental samples</taxon>
    </lineage>
</organism>
<evidence type="ECO:0000256" key="2">
    <source>
        <dbReference type="ARBA" id="ARBA00008974"/>
    </source>
</evidence>
<feature type="transmembrane region" description="Helical" evidence="6">
    <location>
        <begin position="99"/>
        <end position="119"/>
    </location>
</feature>
<evidence type="ECO:0000256" key="3">
    <source>
        <dbReference type="ARBA" id="ARBA00022692"/>
    </source>
</evidence>
<evidence type="ECO:0000313" key="7">
    <source>
        <dbReference type="EMBL" id="CAA9473930.1"/>
    </source>
</evidence>
<comment type="subcellular location">
    <subcellularLocation>
        <location evidence="1">Membrane</location>
        <topology evidence="1">Multi-pass membrane protein</topology>
    </subcellularLocation>
</comment>
<dbReference type="InterPro" id="IPR045225">
    <property type="entry name" value="Uracil/uridine/allantoin_perm"/>
</dbReference>
<dbReference type="PANTHER" id="PTHR30618">
    <property type="entry name" value="NCS1 FAMILY PURINE/PYRIMIDINE TRANSPORTER"/>
    <property type="match status" value="1"/>
</dbReference>
<feature type="transmembrane region" description="Helical" evidence="6">
    <location>
        <begin position="72"/>
        <end position="93"/>
    </location>
</feature>
<evidence type="ECO:0000256" key="6">
    <source>
        <dbReference type="SAM" id="Phobius"/>
    </source>
</evidence>
<feature type="transmembrane region" description="Helical" evidence="6">
    <location>
        <begin position="232"/>
        <end position="254"/>
    </location>
</feature>
<dbReference type="AlphaFoldDB" id="A0A6J4RHM4"/>
<dbReference type="EMBL" id="CADCVH010000108">
    <property type="protein sequence ID" value="CAA9473930.1"/>
    <property type="molecule type" value="Genomic_DNA"/>
</dbReference>
<sequence length="495" mass="54426">MSEQTVSGREAGVVSGDYSERLYNEDLRPLKDEERGWTTYSLFATWMADVHSIGGYTFAAGLFFLGLTGWQVFLALMVGITAVYFLMNLISVAGQRQGIPYPVLARISFGVFGANLPALTRAVIATFWYGIQTWLASVAVLILLLEIFPGLDSLNQNSILGLSTLGWACFLLMWLVQLLVLRHGMDSIRTLVDWSGPAIYVAMFVLAAWIWYEAGSDMDFSLGSRDLSAGQTIFLFFTAVALVVSYFSTLMLNFCDFSRWAPSERMVRRGNFWGLPVNFMLFSAVVVVTTAGSIAVYGEAITDPVELVAEIPSTLAIVIGAVTFALATVGINIVANFVGPSYDFANAFPKYIDFRRGGLITALLAVMVMPWYIFNSPVAINYFLGGLGALLGPIFGVIVADYYLIKRGRIEVHALFREGSAGPYWYRRGWNPDALYAFAPASIIALIVALIPRFGDLAPFSWFVGAGIASVMYWAIARRHRTVVLDEDGPVRGRG</sequence>
<feature type="transmembrane region" description="Helical" evidence="6">
    <location>
        <begin position="191"/>
        <end position="212"/>
    </location>
</feature>
<feature type="transmembrane region" description="Helical" evidence="6">
    <location>
        <begin position="159"/>
        <end position="179"/>
    </location>
</feature>
<comment type="similarity">
    <text evidence="2">Belongs to the purine-cytosine permease (2.A.39) family.</text>
</comment>
<name>A0A6J4RHM4_9ACTN</name>
<evidence type="ECO:0000256" key="4">
    <source>
        <dbReference type="ARBA" id="ARBA00022989"/>
    </source>
</evidence>
<feature type="transmembrane region" description="Helical" evidence="6">
    <location>
        <begin position="380"/>
        <end position="405"/>
    </location>
</feature>
<gene>
    <name evidence="7" type="ORF">AVDCRST_MAG02-4307</name>
</gene>
<feature type="transmembrane region" description="Helical" evidence="6">
    <location>
        <begin position="126"/>
        <end position="147"/>
    </location>
</feature>
<protein>
    <submittedName>
        <fullName evidence="7">Cytosine/purine/uracil/thiamine/allantoin permease family protein</fullName>
    </submittedName>
</protein>
<proteinExistence type="inferred from homology"/>
<feature type="transmembrane region" description="Helical" evidence="6">
    <location>
        <begin position="434"/>
        <end position="451"/>
    </location>
</feature>
<dbReference type="GO" id="GO:0005886">
    <property type="term" value="C:plasma membrane"/>
    <property type="evidence" value="ECO:0007669"/>
    <property type="project" value="TreeGrafter"/>
</dbReference>
<dbReference type="CDD" id="cd11555">
    <property type="entry name" value="SLC-NCS1sbd_u1"/>
    <property type="match status" value="1"/>
</dbReference>
<feature type="transmembrane region" description="Helical" evidence="6">
    <location>
        <begin position="43"/>
        <end position="65"/>
    </location>
</feature>
<feature type="transmembrane region" description="Helical" evidence="6">
    <location>
        <begin position="457"/>
        <end position="476"/>
    </location>
</feature>
<feature type="transmembrane region" description="Helical" evidence="6">
    <location>
        <begin position="317"/>
        <end position="338"/>
    </location>
</feature>
<dbReference type="Gene3D" id="1.10.4160.10">
    <property type="entry name" value="Hydantoin permease"/>
    <property type="match status" value="1"/>
</dbReference>
<dbReference type="InterPro" id="IPR001248">
    <property type="entry name" value="Pur-cyt_permease"/>
</dbReference>
<feature type="transmembrane region" description="Helical" evidence="6">
    <location>
        <begin position="358"/>
        <end position="374"/>
    </location>
</feature>
<evidence type="ECO:0000256" key="1">
    <source>
        <dbReference type="ARBA" id="ARBA00004141"/>
    </source>
</evidence>
<accession>A0A6J4RHM4</accession>
<keyword evidence="4 6" id="KW-1133">Transmembrane helix</keyword>
<keyword evidence="3 6" id="KW-0812">Transmembrane</keyword>
<keyword evidence="5 6" id="KW-0472">Membrane</keyword>
<feature type="transmembrane region" description="Helical" evidence="6">
    <location>
        <begin position="275"/>
        <end position="297"/>
    </location>
</feature>
<reference evidence="7" key="1">
    <citation type="submission" date="2020-02" db="EMBL/GenBank/DDBJ databases">
        <authorList>
            <person name="Meier V. D."/>
        </authorList>
    </citation>
    <scope>NUCLEOTIDE SEQUENCE</scope>
    <source>
        <strain evidence="7">AVDCRST_MAG02</strain>
    </source>
</reference>
<dbReference type="Pfam" id="PF02133">
    <property type="entry name" value="Transp_cyt_pur"/>
    <property type="match status" value="1"/>
</dbReference>
<evidence type="ECO:0000256" key="5">
    <source>
        <dbReference type="ARBA" id="ARBA00023136"/>
    </source>
</evidence>
<dbReference type="PANTHER" id="PTHR30618:SF6">
    <property type="entry name" value="NCS1 FAMILY NUCLEOBASE:CATION SYMPORTER-1"/>
    <property type="match status" value="1"/>
</dbReference>
<dbReference type="GO" id="GO:0015205">
    <property type="term" value="F:nucleobase transmembrane transporter activity"/>
    <property type="evidence" value="ECO:0007669"/>
    <property type="project" value="TreeGrafter"/>
</dbReference>